<proteinExistence type="predicted"/>
<reference evidence="2 3" key="1">
    <citation type="submission" date="2021-06" db="EMBL/GenBank/DDBJ databases">
        <authorList>
            <person name="Palmer J.M."/>
        </authorList>
    </citation>
    <scope>NUCLEOTIDE SEQUENCE [LARGE SCALE GENOMIC DNA]</scope>
    <source>
        <strain evidence="3">if_2019</strain>
        <tissue evidence="2">Muscle</tissue>
    </source>
</reference>
<name>A0ABV0UP70_9TELE</name>
<comment type="caution">
    <text evidence="2">The sequence shown here is derived from an EMBL/GenBank/DDBJ whole genome shotgun (WGS) entry which is preliminary data.</text>
</comment>
<protein>
    <submittedName>
        <fullName evidence="2">Uncharacterized protein</fullName>
    </submittedName>
</protein>
<keyword evidence="3" id="KW-1185">Reference proteome</keyword>
<gene>
    <name evidence="2" type="ORF">ILYODFUR_000145</name>
</gene>
<feature type="region of interest" description="Disordered" evidence="1">
    <location>
        <begin position="46"/>
        <end position="67"/>
    </location>
</feature>
<evidence type="ECO:0000256" key="1">
    <source>
        <dbReference type="SAM" id="MobiDB-lite"/>
    </source>
</evidence>
<accession>A0ABV0UP70</accession>
<dbReference type="Proteomes" id="UP001482620">
    <property type="component" value="Unassembled WGS sequence"/>
</dbReference>
<feature type="compositionally biased region" description="Polar residues" evidence="1">
    <location>
        <begin position="50"/>
        <end position="67"/>
    </location>
</feature>
<dbReference type="EMBL" id="JAHRIQ010081104">
    <property type="protein sequence ID" value="MEQ2246521.1"/>
    <property type="molecule type" value="Genomic_DNA"/>
</dbReference>
<sequence length="67" mass="7659">MCHLDKPDAAQLKLGGGWWRWSSDAVLWFFLRHIDTLRGSEDMVCRSDAPRSSQGSVHCSRSLKQQI</sequence>
<evidence type="ECO:0000313" key="2">
    <source>
        <dbReference type="EMBL" id="MEQ2246521.1"/>
    </source>
</evidence>
<evidence type="ECO:0000313" key="3">
    <source>
        <dbReference type="Proteomes" id="UP001482620"/>
    </source>
</evidence>
<organism evidence="2 3">
    <name type="scientific">Ilyodon furcidens</name>
    <name type="common">goldbreast splitfin</name>
    <dbReference type="NCBI Taxonomy" id="33524"/>
    <lineage>
        <taxon>Eukaryota</taxon>
        <taxon>Metazoa</taxon>
        <taxon>Chordata</taxon>
        <taxon>Craniata</taxon>
        <taxon>Vertebrata</taxon>
        <taxon>Euteleostomi</taxon>
        <taxon>Actinopterygii</taxon>
        <taxon>Neopterygii</taxon>
        <taxon>Teleostei</taxon>
        <taxon>Neoteleostei</taxon>
        <taxon>Acanthomorphata</taxon>
        <taxon>Ovalentaria</taxon>
        <taxon>Atherinomorphae</taxon>
        <taxon>Cyprinodontiformes</taxon>
        <taxon>Goodeidae</taxon>
        <taxon>Ilyodon</taxon>
    </lineage>
</organism>